<reference evidence="2" key="1">
    <citation type="journal article" date="2022" name="Plant J.">
        <title>Strategies of tolerance reflected in two North American maple genomes.</title>
        <authorList>
            <person name="McEvoy S.L."/>
            <person name="Sezen U.U."/>
            <person name="Trouern-Trend A."/>
            <person name="McMahon S.M."/>
            <person name="Schaberg P.G."/>
            <person name="Yang J."/>
            <person name="Wegrzyn J.L."/>
            <person name="Swenson N.G."/>
        </authorList>
    </citation>
    <scope>NUCLEOTIDE SEQUENCE</scope>
    <source>
        <strain evidence="2">NS2018</strain>
    </source>
</reference>
<proteinExistence type="predicted"/>
<evidence type="ECO:0000256" key="1">
    <source>
        <dbReference type="SAM" id="MobiDB-lite"/>
    </source>
</evidence>
<comment type="caution">
    <text evidence="2">The sequence shown here is derived from an EMBL/GenBank/DDBJ whole genome shotgun (WGS) entry which is preliminary data.</text>
</comment>
<accession>A0AA39S2G2</accession>
<dbReference type="Proteomes" id="UP001168877">
    <property type="component" value="Unassembled WGS sequence"/>
</dbReference>
<sequence>MQNNTWVCYSDRVALVFLVAYLQTRDATFVSTAEFLQEIEEIEDQHKMDFLAKLGGVVECIEHHRIILSDLSVDDHDHDHDRGNEWEKKGKDYNLSTNRDDLNNSL</sequence>
<evidence type="ECO:0000313" key="2">
    <source>
        <dbReference type="EMBL" id="KAK0582737.1"/>
    </source>
</evidence>
<feature type="region of interest" description="Disordered" evidence="1">
    <location>
        <begin position="74"/>
        <end position="106"/>
    </location>
</feature>
<organism evidence="2 3">
    <name type="scientific">Acer saccharum</name>
    <name type="common">Sugar maple</name>
    <dbReference type="NCBI Taxonomy" id="4024"/>
    <lineage>
        <taxon>Eukaryota</taxon>
        <taxon>Viridiplantae</taxon>
        <taxon>Streptophyta</taxon>
        <taxon>Embryophyta</taxon>
        <taxon>Tracheophyta</taxon>
        <taxon>Spermatophyta</taxon>
        <taxon>Magnoliopsida</taxon>
        <taxon>eudicotyledons</taxon>
        <taxon>Gunneridae</taxon>
        <taxon>Pentapetalae</taxon>
        <taxon>rosids</taxon>
        <taxon>malvids</taxon>
        <taxon>Sapindales</taxon>
        <taxon>Sapindaceae</taxon>
        <taxon>Hippocastanoideae</taxon>
        <taxon>Acereae</taxon>
        <taxon>Acer</taxon>
    </lineage>
</organism>
<evidence type="ECO:0000313" key="3">
    <source>
        <dbReference type="Proteomes" id="UP001168877"/>
    </source>
</evidence>
<keyword evidence="3" id="KW-1185">Reference proteome</keyword>
<reference evidence="2" key="2">
    <citation type="submission" date="2023-06" db="EMBL/GenBank/DDBJ databases">
        <authorList>
            <person name="Swenson N.G."/>
            <person name="Wegrzyn J.L."/>
            <person name="Mcevoy S.L."/>
        </authorList>
    </citation>
    <scope>NUCLEOTIDE SEQUENCE</scope>
    <source>
        <strain evidence="2">NS2018</strain>
        <tissue evidence="2">Leaf</tissue>
    </source>
</reference>
<name>A0AA39S2G2_ACESA</name>
<dbReference type="EMBL" id="JAUESC010000384">
    <property type="protein sequence ID" value="KAK0582737.1"/>
    <property type="molecule type" value="Genomic_DNA"/>
</dbReference>
<gene>
    <name evidence="2" type="ORF">LWI29_028996</name>
</gene>
<dbReference type="AlphaFoldDB" id="A0AA39S2G2"/>
<protein>
    <submittedName>
        <fullName evidence="2">Uncharacterized protein</fullName>
    </submittedName>
</protein>